<dbReference type="PANTHER" id="PTHR24363">
    <property type="entry name" value="SERINE/THREONINE PROTEIN KINASE"/>
    <property type="match status" value="1"/>
</dbReference>
<dbReference type="Gene3D" id="1.10.510.10">
    <property type="entry name" value="Transferase(Phosphotransferase) domain 1"/>
    <property type="match status" value="1"/>
</dbReference>
<dbReference type="PANTHER" id="PTHR24363:SF0">
    <property type="entry name" value="SERINE_THREONINE KINASE LIKE DOMAIN CONTAINING 1"/>
    <property type="match status" value="1"/>
</dbReference>
<feature type="domain" description="Protein kinase" evidence="11">
    <location>
        <begin position="7"/>
        <end position="269"/>
    </location>
</feature>
<sequence>MLLNNRYQVLQTLGSGGFGKTFIAEDTHMPSGRWCVVKQLHPISNDPQTYQLIKERFQREAAILEDLGSQSDRIPTLYAYCEENNEFYLVQELIEGKTLAATLQQKGMLSESQVENFLANFLPILDYIHNKQIIHRDIKPDNIIIRQSDNKPVLIDFGAVKEAMGTQVNLSGSQAGSIIIGTPGFMPSEQAAGRPVYSSDLYATGLTAIYLLTGRLPQDIETDSYTGELIWKQYMPKVRPTLATILNKAIHSNARERYTTAQEMFQALLQSPVNRVSSNNKIKAGVSSPSKLGDLQKTLLIGSFIGVAIFAGFFIIKQSQKLEDSQQAIPNLEISEKASPKISQTESIGWIRLGAVKNTSGFASIGEPLIVTTQPITINPKIVPAINSQVKIITGVNLRKNVPQPPNYKLEKRVNVLLENQQLKILSLKTFVDTASTSPYTVVWAEVAIP</sequence>
<evidence type="ECO:0000259" key="11">
    <source>
        <dbReference type="PROSITE" id="PS50011"/>
    </source>
</evidence>
<keyword evidence="6 9" id="KW-0067">ATP-binding</keyword>
<keyword evidence="10" id="KW-0812">Transmembrane</keyword>
<keyword evidence="2 12" id="KW-0723">Serine/threonine-protein kinase</keyword>
<evidence type="ECO:0000256" key="7">
    <source>
        <dbReference type="ARBA" id="ARBA00047899"/>
    </source>
</evidence>
<evidence type="ECO:0000256" key="6">
    <source>
        <dbReference type="ARBA" id="ARBA00022840"/>
    </source>
</evidence>
<protein>
    <recommendedName>
        <fullName evidence="1">non-specific serine/threonine protein kinase</fullName>
        <ecNumber evidence="1">2.7.11.1</ecNumber>
    </recommendedName>
</protein>
<dbReference type="EMBL" id="JADEWZ010000052">
    <property type="protein sequence ID" value="MBE9118586.1"/>
    <property type="molecule type" value="Genomic_DNA"/>
</dbReference>
<comment type="caution">
    <text evidence="12">The sequence shown here is derived from an EMBL/GenBank/DDBJ whole genome shotgun (WGS) entry which is preliminary data.</text>
</comment>
<dbReference type="AlphaFoldDB" id="A0A8J7E2M7"/>
<evidence type="ECO:0000256" key="8">
    <source>
        <dbReference type="ARBA" id="ARBA00048679"/>
    </source>
</evidence>
<dbReference type="PROSITE" id="PS00108">
    <property type="entry name" value="PROTEIN_KINASE_ST"/>
    <property type="match status" value="1"/>
</dbReference>
<keyword evidence="3" id="KW-0808">Transferase</keyword>
<keyword evidence="10" id="KW-1133">Transmembrane helix</keyword>
<dbReference type="GO" id="GO:0004674">
    <property type="term" value="F:protein serine/threonine kinase activity"/>
    <property type="evidence" value="ECO:0007669"/>
    <property type="project" value="UniProtKB-KW"/>
</dbReference>
<dbReference type="InterPro" id="IPR008271">
    <property type="entry name" value="Ser/Thr_kinase_AS"/>
</dbReference>
<dbReference type="RefSeq" id="WP_194031666.1">
    <property type="nucleotide sequence ID" value="NZ_JADEWZ010000052.1"/>
</dbReference>
<dbReference type="InterPro" id="IPR017441">
    <property type="entry name" value="Protein_kinase_ATP_BS"/>
</dbReference>
<evidence type="ECO:0000256" key="2">
    <source>
        <dbReference type="ARBA" id="ARBA00022527"/>
    </source>
</evidence>
<dbReference type="Proteomes" id="UP000654482">
    <property type="component" value="Unassembled WGS sequence"/>
</dbReference>
<keyword evidence="13" id="KW-1185">Reference proteome</keyword>
<accession>A0A8J7E2M7</accession>
<comment type="catalytic activity">
    <reaction evidence="7">
        <text>L-threonyl-[protein] + ATP = O-phospho-L-threonyl-[protein] + ADP + H(+)</text>
        <dbReference type="Rhea" id="RHEA:46608"/>
        <dbReference type="Rhea" id="RHEA-COMP:11060"/>
        <dbReference type="Rhea" id="RHEA-COMP:11605"/>
        <dbReference type="ChEBI" id="CHEBI:15378"/>
        <dbReference type="ChEBI" id="CHEBI:30013"/>
        <dbReference type="ChEBI" id="CHEBI:30616"/>
        <dbReference type="ChEBI" id="CHEBI:61977"/>
        <dbReference type="ChEBI" id="CHEBI:456216"/>
        <dbReference type="EC" id="2.7.11.1"/>
    </reaction>
</comment>
<evidence type="ECO:0000256" key="1">
    <source>
        <dbReference type="ARBA" id="ARBA00012513"/>
    </source>
</evidence>
<dbReference type="PROSITE" id="PS00107">
    <property type="entry name" value="PROTEIN_KINASE_ATP"/>
    <property type="match status" value="1"/>
</dbReference>
<evidence type="ECO:0000256" key="9">
    <source>
        <dbReference type="PROSITE-ProRule" id="PRU10141"/>
    </source>
</evidence>
<dbReference type="EC" id="2.7.11.1" evidence="1"/>
<dbReference type="GO" id="GO:0005524">
    <property type="term" value="F:ATP binding"/>
    <property type="evidence" value="ECO:0007669"/>
    <property type="project" value="UniProtKB-UniRule"/>
</dbReference>
<dbReference type="Pfam" id="PF00069">
    <property type="entry name" value="Pkinase"/>
    <property type="match status" value="1"/>
</dbReference>
<dbReference type="InterPro" id="IPR000719">
    <property type="entry name" value="Prot_kinase_dom"/>
</dbReference>
<keyword evidence="4 9" id="KW-0547">Nucleotide-binding</keyword>
<dbReference type="SUPFAM" id="SSF56112">
    <property type="entry name" value="Protein kinase-like (PK-like)"/>
    <property type="match status" value="1"/>
</dbReference>
<gene>
    <name evidence="12" type="ORF">IQ249_22105</name>
</gene>
<dbReference type="PROSITE" id="PS50011">
    <property type="entry name" value="PROTEIN_KINASE_DOM"/>
    <property type="match status" value="1"/>
</dbReference>
<dbReference type="InterPro" id="IPR011009">
    <property type="entry name" value="Kinase-like_dom_sf"/>
</dbReference>
<reference evidence="12" key="1">
    <citation type="submission" date="2020-10" db="EMBL/GenBank/DDBJ databases">
        <authorList>
            <person name="Castelo-Branco R."/>
            <person name="Eusebio N."/>
            <person name="Adriana R."/>
            <person name="Vieira A."/>
            <person name="Brugerolle De Fraissinette N."/>
            <person name="Rezende De Castro R."/>
            <person name="Schneider M.P."/>
            <person name="Vasconcelos V."/>
            <person name="Leao P.N."/>
        </authorList>
    </citation>
    <scope>NUCLEOTIDE SEQUENCE</scope>
    <source>
        <strain evidence="12">LEGE 07157</strain>
    </source>
</reference>
<proteinExistence type="predicted"/>
<keyword evidence="5 12" id="KW-0418">Kinase</keyword>
<evidence type="ECO:0000256" key="4">
    <source>
        <dbReference type="ARBA" id="ARBA00022741"/>
    </source>
</evidence>
<organism evidence="12 13">
    <name type="scientific">Lusitaniella coriacea LEGE 07157</name>
    <dbReference type="NCBI Taxonomy" id="945747"/>
    <lineage>
        <taxon>Bacteria</taxon>
        <taxon>Bacillati</taxon>
        <taxon>Cyanobacteriota</taxon>
        <taxon>Cyanophyceae</taxon>
        <taxon>Spirulinales</taxon>
        <taxon>Lusitaniellaceae</taxon>
        <taxon>Lusitaniella</taxon>
    </lineage>
</organism>
<dbReference type="SMART" id="SM00220">
    <property type="entry name" value="S_TKc"/>
    <property type="match status" value="1"/>
</dbReference>
<evidence type="ECO:0000313" key="12">
    <source>
        <dbReference type="EMBL" id="MBE9118586.1"/>
    </source>
</evidence>
<evidence type="ECO:0000256" key="5">
    <source>
        <dbReference type="ARBA" id="ARBA00022777"/>
    </source>
</evidence>
<comment type="catalytic activity">
    <reaction evidence="8">
        <text>L-seryl-[protein] + ATP = O-phospho-L-seryl-[protein] + ADP + H(+)</text>
        <dbReference type="Rhea" id="RHEA:17989"/>
        <dbReference type="Rhea" id="RHEA-COMP:9863"/>
        <dbReference type="Rhea" id="RHEA-COMP:11604"/>
        <dbReference type="ChEBI" id="CHEBI:15378"/>
        <dbReference type="ChEBI" id="CHEBI:29999"/>
        <dbReference type="ChEBI" id="CHEBI:30616"/>
        <dbReference type="ChEBI" id="CHEBI:83421"/>
        <dbReference type="ChEBI" id="CHEBI:456216"/>
        <dbReference type="EC" id="2.7.11.1"/>
    </reaction>
</comment>
<evidence type="ECO:0000256" key="10">
    <source>
        <dbReference type="SAM" id="Phobius"/>
    </source>
</evidence>
<evidence type="ECO:0000256" key="3">
    <source>
        <dbReference type="ARBA" id="ARBA00022679"/>
    </source>
</evidence>
<dbReference type="CDD" id="cd14014">
    <property type="entry name" value="STKc_PknB_like"/>
    <property type="match status" value="1"/>
</dbReference>
<feature type="transmembrane region" description="Helical" evidence="10">
    <location>
        <begin position="298"/>
        <end position="316"/>
    </location>
</feature>
<keyword evidence="10" id="KW-0472">Membrane</keyword>
<feature type="binding site" evidence="9">
    <location>
        <position position="38"/>
    </location>
    <ligand>
        <name>ATP</name>
        <dbReference type="ChEBI" id="CHEBI:30616"/>
    </ligand>
</feature>
<evidence type="ECO:0000313" key="13">
    <source>
        <dbReference type="Proteomes" id="UP000654482"/>
    </source>
</evidence>
<name>A0A8J7E2M7_9CYAN</name>